<dbReference type="CDD" id="cd04182">
    <property type="entry name" value="GT_2_like_f"/>
    <property type="match status" value="1"/>
</dbReference>
<keyword evidence="4" id="KW-1185">Reference proteome</keyword>
<dbReference type="Gene3D" id="3.90.550.10">
    <property type="entry name" value="Spore Coat Polysaccharide Biosynthesis Protein SpsA, Chain A"/>
    <property type="match status" value="1"/>
</dbReference>
<protein>
    <submittedName>
        <fullName evidence="3">Nucleotidyltransferase family protein</fullName>
    </submittedName>
</protein>
<dbReference type="Pfam" id="PF12804">
    <property type="entry name" value="NTP_transf_3"/>
    <property type="match status" value="1"/>
</dbReference>
<feature type="domain" description="MobA-like NTP transferase" evidence="2">
    <location>
        <begin position="2"/>
        <end position="164"/>
    </location>
</feature>
<dbReference type="PANTHER" id="PTHR43777:SF1">
    <property type="entry name" value="MOLYBDENUM COFACTOR CYTIDYLYLTRANSFERASE"/>
    <property type="match status" value="1"/>
</dbReference>
<dbReference type="SUPFAM" id="SSF53448">
    <property type="entry name" value="Nucleotide-diphospho-sugar transferases"/>
    <property type="match status" value="1"/>
</dbReference>
<evidence type="ECO:0000259" key="2">
    <source>
        <dbReference type="Pfam" id="PF12804"/>
    </source>
</evidence>
<organism evidence="3 4">
    <name type="scientific">Dietzia cercidiphylli</name>
    <dbReference type="NCBI Taxonomy" id="498199"/>
    <lineage>
        <taxon>Bacteria</taxon>
        <taxon>Bacillati</taxon>
        <taxon>Actinomycetota</taxon>
        <taxon>Actinomycetes</taxon>
        <taxon>Mycobacteriales</taxon>
        <taxon>Dietziaceae</taxon>
        <taxon>Dietzia</taxon>
    </lineage>
</organism>
<accession>A0ABP4U9Q9</accession>
<feature type="region of interest" description="Disordered" evidence="1">
    <location>
        <begin position="183"/>
        <end position="203"/>
    </location>
</feature>
<evidence type="ECO:0000256" key="1">
    <source>
        <dbReference type="SAM" id="MobiDB-lite"/>
    </source>
</evidence>
<comment type="caution">
    <text evidence="3">The sequence shown here is derived from an EMBL/GenBank/DDBJ whole genome shotgun (WGS) entry which is preliminary data.</text>
</comment>
<dbReference type="EMBL" id="BAAAQG010000003">
    <property type="protein sequence ID" value="GAA1699607.1"/>
    <property type="molecule type" value="Genomic_DNA"/>
</dbReference>
<sequence length="203" mass="20532">MGLVLAAGAGRRFGGPKALVEYRGVRLVDRAVRLLRDGGCGLVVVVTGAAPLEVACARVVHNEGWDTGMGSSLRVGLEAAAGRDVVVVPVDMPWLGPGAVRRVCEAGPGDIDGDIDGDNAGTALAVATYGGRWGHPVLLGGRHHPGVIASAVGDVGARRHLRAHAASVVEVPCDDTGSPLDVDVPGDLDTAPVTPATHGVSGR</sequence>
<reference evidence="4" key="1">
    <citation type="journal article" date="2019" name="Int. J. Syst. Evol. Microbiol.">
        <title>The Global Catalogue of Microorganisms (GCM) 10K type strain sequencing project: providing services to taxonomists for standard genome sequencing and annotation.</title>
        <authorList>
            <consortium name="The Broad Institute Genomics Platform"/>
            <consortium name="The Broad Institute Genome Sequencing Center for Infectious Disease"/>
            <person name="Wu L."/>
            <person name="Ma J."/>
        </authorList>
    </citation>
    <scope>NUCLEOTIDE SEQUENCE [LARGE SCALE GENOMIC DNA]</scope>
    <source>
        <strain evidence="4">JCM 16002</strain>
    </source>
</reference>
<dbReference type="PANTHER" id="PTHR43777">
    <property type="entry name" value="MOLYBDENUM COFACTOR CYTIDYLYLTRANSFERASE"/>
    <property type="match status" value="1"/>
</dbReference>
<gene>
    <name evidence="3" type="ORF">GCM10009831_04920</name>
</gene>
<dbReference type="InterPro" id="IPR029044">
    <property type="entry name" value="Nucleotide-diphossugar_trans"/>
</dbReference>
<dbReference type="Proteomes" id="UP001500383">
    <property type="component" value="Unassembled WGS sequence"/>
</dbReference>
<dbReference type="InterPro" id="IPR025877">
    <property type="entry name" value="MobA-like_NTP_Trfase"/>
</dbReference>
<evidence type="ECO:0000313" key="3">
    <source>
        <dbReference type="EMBL" id="GAA1699607.1"/>
    </source>
</evidence>
<name>A0ABP4U9Q9_9ACTN</name>
<proteinExistence type="predicted"/>
<evidence type="ECO:0000313" key="4">
    <source>
        <dbReference type="Proteomes" id="UP001500383"/>
    </source>
</evidence>